<dbReference type="PANTHER" id="PTHR38011">
    <property type="entry name" value="DIHYDROFOLATE REDUCTASE FAMILY PROTEIN (AFU_ORTHOLOGUE AFUA_8G06820)"/>
    <property type="match status" value="1"/>
</dbReference>
<dbReference type="EMBL" id="FTNK01000002">
    <property type="protein sequence ID" value="SIQ49522.1"/>
    <property type="molecule type" value="Genomic_DNA"/>
</dbReference>
<organism evidence="2 3">
    <name type="scientific">Paenibacillus macquariensis</name>
    <dbReference type="NCBI Taxonomy" id="948756"/>
    <lineage>
        <taxon>Bacteria</taxon>
        <taxon>Bacillati</taxon>
        <taxon>Bacillota</taxon>
        <taxon>Bacilli</taxon>
        <taxon>Bacillales</taxon>
        <taxon>Paenibacillaceae</taxon>
        <taxon>Paenibacillus</taxon>
    </lineage>
</organism>
<comment type="caution">
    <text evidence="2">The sequence shown here is derived from an EMBL/GenBank/DDBJ whole genome shotgun (WGS) entry which is preliminary data.</text>
</comment>
<dbReference type="InterPro" id="IPR024072">
    <property type="entry name" value="DHFR-like_dom_sf"/>
</dbReference>
<keyword evidence="3" id="KW-1185">Reference proteome</keyword>
<dbReference type="Pfam" id="PF01872">
    <property type="entry name" value="RibD_C"/>
    <property type="match status" value="1"/>
</dbReference>
<dbReference type="Proteomes" id="UP000186666">
    <property type="component" value="Unassembled WGS sequence"/>
</dbReference>
<dbReference type="InterPro" id="IPR050765">
    <property type="entry name" value="Riboflavin_Biosynth_HTPR"/>
</dbReference>
<reference evidence="2 3" key="1">
    <citation type="submission" date="2017-01" db="EMBL/GenBank/DDBJ databases">
        <authorList>
            <person name="Varghese N."/>
            <person name="Submissions S."/>
        </authorList>
    </citation>
    <scope>NUCLEOTIDE SEQUENCE [LARGE SCALE GENOMIC DNA]</scope>
    <source>
        <strain evidence="2 3">ATCC 23464</strain>
    </source>
</reference>
<name>A0ABY1JNC6_9BACL</name>
<dbReference type="RefSeq" id="WP_082867353.1">
    <property type="nucleotide sequence ID" value="NZ_FTNK01000002.1"/>
</dbReference>
<proteinExistence type="predicted"/>
<accession>A0ABY1JNC6</accession>
<sequence length="176" mass="19631">MMVQGQHLSVYLAVSLDGFIATQEGNVDWLHHIQGDGDNGYEQYYSGVDAMIMGRNTYETIIGFDVPFPYSGKDCYVYTNTRYGADENVAFINGTIEDLISSLSTRSYTKCWIAGGGLLISELINNKYIKELIVTIAPVILGSGIPLLTGIKDFQSLNLVKTTRYGQFVELHYDFK</sequence>
<dbReference type="PANTHER" id="PTHR38011:SF11">
    <property type="entry name" value="2,5-DIAMINO-6-RIBOSYLAMINO-4(3H)-PYRIMIDINONE 5'-PHOSPHATE REDUCTASE"/>
    <property type="match status" value="1"/>
</dbReference>
<feature type="domain" description="Bacterial bifunctional deaminase-reductase C-terminal" evidence="1">
    <location>
        <begin position="95"/>
        <end position="167"/>
    </location>
</feature>
<dbReference type="InterPro" id="IPR002734">
    <property type="entry name" value="RibDG_C"/>
</dbReference>
<dbReference type="SUPFAM" id="SSF53597">
    <property type="entry name" value="Dihydrofolate reductase-like"/>
    <property type="match status" value="1"/>
</dbReference>
<evidence type="ECO:0000259" key="1">
    <source>
        <dbReference type="Pfam" id="PF01872"/>
    </source>
</evidence>
<evidence type="ECO:0000313" key="2">
    <source>
        <dbReference type="EMBL" id="SIQ49522.1"/>
    </source>
</evidence>
<protein>
    <submittedName>
        <fullName evidence="2">Dihydrofolate reductase</fullName>
    </submittedName>
</protein>
<dbReference type="Gene3D" id="3.40.430.10">
    <property type="entry name" value="Dihydrofolate Reductase, subunit A"/>
    <property type="match status" value="1"/>
</dbReference>
<evidence type="ECO:0000313" key="3">
    <source>
        <dbReference type="Proteomes" id="UP000186666"/>
    </source>
</evidence>
<gene>
    <name evidence="2" type="ORF">SAMN05421578_102247</name>
</gene>